<dbReference type="AlphaFoldDB" id="A0A2P2J8Z1"/>
<sequence length="82" mass="10018">MVKTHLKLLHGRVGSIPQFFPHRCKVHWMINHIEIIRKLIKINWFSIYTISVLLLKLVKNQLQRPLLWQWQSIGITRRRPWN</sequence>
<reference evidence="1" key="1">
    <citation type="submission" date="2018-02" db="EMBL/GenBank/DDBJ databases">
        <title>Rhizophora mucronata_Transcriptome.</title>
        <authorList>
            <person name="Meera S.P."/>
            <person name="Sreeshan A."/>
            <person name="Augustine A."/>
        </authorList>
    </citation>
    <scope>NUCLEOTIDE SEQUENCE</scope>
    <source>
        <tissue evidence="1">Leaf</tissue>
    </source>
</reference>
<dbReference type="EMBL" id="GGEC01009473">
    <property type="protein sequence ID" value="MBW89956.1"/>
    <property type="molecule type" value="Transcribed_RNA"/>
</dbReference>
<accession>A0A2P2J8Z1</accession>
<proteinExistence type="predicted"/>
<protein>
    <submittedName>
        <fullName evidence="1">Uncharacterized protein LOC8276725 isoform X1</fullName>
    </submittedName>
</protein>
<organism evidence="1">
    <name type="scientific">Rhizophora mucronata</name>
    <name type="common">Asiatic mangrove</name>
    <dbReference type="NCBI Taxonomy" id="61149"/>
    <lineage>
        <taxon>Eukaryota</taxon>
        <taxon>Viridiplantae</taxon>
        <taxon>Streptophyta</taxon>
        <taxon>Embryophyta</taxon>
        <taxon>Tracheophyta</taxon>
        <taxon>Spermatophyta</taxon>
        <taxon>Magnoliopsida</taxon>
        <taxon>eudicotyledons</taxon>
        <taxon>Gunneridae</taxon>
        <taxon>Pentapetalae</taxon>
        <taxon>rosids</taxon>
        <taxon>fabids</taxon>
        <taxon>Malpighiales</taxon>
        <taxon>Rhizophoraceae</taxon>
        <taxon>Rhizophora</taxon>
    </lineage>
</organism>
<evidence type="ECO:0000313" key="1">
    <source>
        <dbReference type="EMBL" id="MBW89956.1"/>
    </source>
</evidence>
<name>A0A2P2J8Z1_RHIMU</name>